<dbReference type="EMBL" id="KN881645">
    <property type="protein sequence ID" value="KIY52193.1"/>
    <property type="molecule type" value="Genomic_DNA"/>
</dbReference>
<sequence>MENQVGRYGSLMLMKRLDPDIVLTGFGIDTEELTFGRDTTCDVRLYYPDVSAVHCKIVFQDNKVYGINGLTVDHCKVFPNYSNPSSPTTVPLSNNSEIEIQNKRFRFAYPPREIRAALLASPASILDKIPAPNRRALRLSMIPSAQVFSPRPSPSPQENLRILKSPLK</sequence>
<feature type="non-terminal residue" evidence="2">
    <location>
        <position position="168"/>
    </location>
</feature>
<dbReference type="Gene3D" id="2.60.200.20">
    <property type="match status" value="1"/>
</dbReference>
<protein>
    <recommendedName>
        <fullName evidence="1">FHA domain-containing protein</fullName>
    </recommendedName>
</protein>
<feature type="domain" description="FHA" evidence="1">
    <location>
        <begin position="33"/>
        <end position="65"/>
    </location>
</feature>
<dbReference type="InterPro" id="IPR000253">
    <property type="entry name" value="FHA_dom"/>
</dbReference>
<dbReference type="Pfam" id="PF00498">
    <property type="entry name" value="FHA"/>
    <property type="match status" value="1"/>
</dbReference>
<evidence type="ECO:0000313" key="3">
    <source>
        <dbReference type="Proteomes" id="UP000054144"/>
    </source>
</evidence>
<proteinExistence type="predicted"/>
<dbReference type="AlphaFoldDB" id="A0A0D7AN46"/>
<keyword evidence="3" id="KW-1185">Reference proteome</keyword>
<dbReference type="PROSITE" id="PS50006">
    <property type="entry name" value="FHA_DOMAIN"/>
    <property type="match status" value="1"/>
</dbReference>
<accession>A0A0D7AN46</accession>
<evidence type="ECO:0000259" key="1">
    <source>
        <dbReference type="PROSITE" id="PS50006"/>
    </source>
</evidence>
<dbReference type="InterPro" id="IPR008984">
    <property type="entry name" value="SMAD_FHA_dom_sf"/>
</dbReference>
<evidence type="ECO:0000313" key="2">
    <source>
        <dbReference type="EMBL" id="KIY52193.1"/>
    </source>
</evidence>
<reference evidence="2 3" key="1">
    <citation type="journal article" date="2015" name="Fungal Genet. Biol.">
        <title>Evolution of novel wood decay mechanisms in Agaricales revealed by the genome sequences of Fistulina hepatica and Cylindrobasidium torrendii.</title>
        <authorList>
            <person name="Floudas D."/>
            <person name="Held B.W."/>
            <person name="Riley R."/>
            <person name="Nagy L.G."/>
            <person name="Koehler G."/>
            <person name="Ransdell A.S."/>
            <person name="Younus H."/>
            <person name="Chow J."/>
            <person name="Chiniquy J."/>
            <person name="Lipzen A."/>
            <person name="Tritt A."/>
            <person name="Sun H."/>
            <person name="Haridas S."/>
            <person name="LaButti K."/>
            <person name="Ohm R.A."/>
            <person name="Kues U."/>
            <person name="Blanchette R.A."/>
            <person name="Grigoriev I.V."/>
            <person name="Minto R.E."/>
            <person name="Hibbett D.S."/>
        </authorList>
    </citation>
    <scope>NUCLEOTIDE SEQUENCE [LARGE SCALE GENOMIC DNA]</scope>
    <source>
        <strain evidence="2 3">ATCC 64428</strain>
    </source>
</reference>
<dbReference type="Proteomes" id="UP000054144">
    <property type="component" value="Unassembled WGS sequence"/>
</dbReference>
<dbReference type="SUPFAM" id="SSF49879">
    <property type="entry name" value="SMAD/FHA domain"/>
    <property type="match status" value="1"/>
</dbReference>
<name>A0A0D7AN46_9AGAR</name>
<dbReference type="OrthoDB" id="6288785at2759"/>
<gene>
    <name evidence="2" type="ORF">FISHEDRAFT_35796</name>
</gene>
<organism evidence="2 3">
    <name type="scientific">Fistulina hepatica ATCC 64428</name>
    <dbReference type="NCBI Taxonomy" id="1128425"/>
    <lineage>
        <taxon>Eukaryota</taxon>
        <taxon>Fungi</taxon>
        <taxon>Dikarya</taxon>
        <taxon>Basidiomycota</taxon>
        <taxon>Agaricomycotina</taxon>
        <taxon>Agaricomycetes</taxon>
        <taxon>Agaricomycetidae</taxon>
        <taxon>Agaricales</taxon>
        <taxon>Fistulinaceae</taxon>
        <taxon>Fistulina</taxon>
    </lineage>
</organism>